<dbReference type="Gene3D" id="1.10.555.10">
    <property type="entry name" value="Rho GTPase activation protein"/>
    <property type="match status" value="2"/>
</dbReference>
<organism evidence="3">
    <name type="scientific">Paramoeba aestuarina</name>
    <dbReference type="NCBI Taxonomy" id="180227"/>
    <lineage>
        <taxon>Eukaryota</taxon>
        <taxon>Amoebozoa</taxon>
        <taxon>Discosea</taxon>
        <taxon>Flabellinia</taxon>
        <taxon>Dactylopodida</taxon>
        <taxon>Paramoebidae</taxon>
        <taxon>Paramoeba</taxon>
    </lineage>
</organism>
<evidence type="ECO:0000259" key="2">
    <source>
        <dbReference type="PROSITE" id="PS50238"/>
    </source>
</evidence>
<feature type="compositionally biased region" description="Basic and acidic residues" evidence="1">
    <location>
        <begin position="569"/>
        <end position="579"/>
    </location>
</feature>
<feature type="domain" description="Rho-GAP" evidence="2">
    <location>
        <begin position="241"/>
        <end position="453"/>
    </location>
</feature>
<feature type="domain" description="Rho-GAP" evidence="2">
    <location>
        <begin position="56"/>
        <end position="244"/>
    </location>
</feature>
<feature type="compositionally biased region" description="Basic and acidic residues" evidence="1">
    <location>
        <begin position="1"/>
        <end position="30"/>
    </location>
</feature>
<dbReference type="InterPro" id="IPR039767">
    <property type="entry name" value="RALBP1"/>
</dbReference>
<dbReference type="CDD" id="cd00159">
    <property type="entry name" value="RhoGAP"/>
    <property type="match status" value="1"/>
</dbReference>
<feature type="region of interest" description="Disordered" evidence="1">
    <location>
        <begin position="1"/>
        <end position="51"/>
    </location>
</feature>
<protein>
    <recommendedName>
        <fullName evidence="2">Rho-GAP domain-containing protein</fullName>
    </recommendedName>
</protein>
<accession>A0A7S4NYT2</accession>
<evidence type="ECO:0000313" key="3">
    <source>
        <dbReference type="EMBL" id="CAE2315637.1"/>
    </source>
</evidence>
<dbReference type="AlphaFoldDB" id="A0A7S4NYT2"/>
<dbReference type="PANTHER" id="PTHR12783">
    <property type="entry name" value="RALA BINDING PROTEIN 1 RALBP1"/>
    <property type="match status" value="1"/>
</dbReference>
<dbReference type="GO" id="GO:0031267">
    <property type="term" value="F:small GTPase binding"/>
    <property type="evidence" value="ECO:0007669"/>
    <property type="project" value="InterPro"/>
</dbReference>
<feature type="compositionally biased region" description="Pro residues" evidence="1">
    <location>
        <begin position="631"/>
        <end position="641"/>
    </location>
</feature>
<dbReference type="Pfam" id="PF00620">
    <property type="entry name" value="RhoGAP"/>
    <property type="match status" value="2"/>
</dbReference>
<dbReference type="PROSITE" id="PS50238">
    <property type="entry name" value="RHOGAP"/>
    <property type="match status" value="2"/>
</dbReference>
<reference evidence="3" key="1">
    <citation type="submission" date="2021-01" db="EMBL/GenBank/DDBJ databases">
        <authorList>
            <person name="Corre E."/>
            <person name="Pelletier E."/>
            <person name="Niang G."/>
            <person name="Scheremetjew M."/>
            <person name="Finn R."/>
            <person name="Kale V."/>
            <person name="Holt S."/>
            <person name="Cochrane G."/>
            <person name="Meng A."/>
            <person name="Brown T."/>
            <person name="Cohen L."/>
        </authorList>
    </citation>
    <scope>NUCLEOTIDE SEQUENCE</scope>
    <source>
        <strain evidence="3">SoJaBio B1-5/56/2</strain>
    </source>
</reference>
<dbReference type="PANTHER" id="PTHR12783:SF5">
    <property type="entry name" value="RALA-BINDING PROTEIN 1"/>
    <property type="match status" value="1"/>
</dbReference>
<feature type="compositionally biased region" description="Basic and acidic residues" evidence="1">
    <location>
        <begin position="536"/>
        <end position="556"/>
    </location>
</feature>
<feature type="region of interest" description="Disordered" evidence="1">
    <location>
        <begin position="453"/>
        <end position="671"/>
    </location>
</feature>
<feature type="compositionally biased region" description="Acidic residues" evidence="1">
    <location>
        <begin position="487"/>
        <end position="517"/>
    </location>
</feature>
<dbReference type="SMART" id="SM00324">
    <property type="entry name" value="RhoGAP"/>
    <property type="match status" value="1"/>
</dbReference>
<dbReference type="EMBL" id="HBKR01024145">
    <property type="protein sequence ID" value="CAE2315637.1"/>
    <property type="molecule type" value="Transcribed_RNA"/>
</dbReference>
<sequence>MRTIRTEHEEDVRKKKEKEKKEKKEKEKGRNKLKSSSEPLHKHKGENPEETKLFGIPLMEAAWRTGGEEGLIPAPLRNACEYLNDRGKEEEGLYRVPGAHSKYLEYKAVYDSGEEVNFFEVEKVHQNVAMMVMKYIKELPEPLFTDALSVRVKKVLYGVKDPKKQSQLLRKTIGMLPLVNREVLRYLLAHLRILAKHRSEEQMNASLLSWGISLGRMFGRLMEVLFESTDDLIPETITYGVEFSEAARRSHKKGFVPAPIRFSTEALTKFQEDPEHFFENLKKESTPENQKQLKYLLDSTPSANPLLDYPPAETVFSLRRFMDNIPGTIFTEELKGEFEALCGEGEDFFAEGATLPSIDKIKELVVKLPRPNLESLKVLTYYFANLSANETFNSKTAEIRELAKMLFGDHAPLLISMAESYSDLWGFVCPDEPPVPTEPEQDHLDIPGRESFLEDCSFSDPLMNRGGRRSRNSRMRTGSGVGSGVSGEEEDGEEEDEEDEEDEDREDEDEDEEEGDVDSNPFSGSSMTLSASPWKQKPELVDPEEKKPKKEKKSRDPGASPSRRRSKKASKDDTGEGGEKKKKKKSKKEPAAASPFGQSFDTQPAPKKKRSPARSTEDPAPTPAPFAAAAAPPPSSDPPAPTKLAPWAAQSAAPAETTPAVNGGATAAPAAAGGETFAPMTWLADTSGGDATGGAAGGFVAAPMDWLTPVDGAAAGGAGGAAGGGEIVAGFQAAPMDWLNQ</sequence>
<dbReference type="InterPro" id="IPR000198">
    <property type="entry name" value="RhoGAP_dom"/>
</dbReference>
<proteinExistence type="predicted"/>
<evidence type="ECO:0000256" key="1">
    <source>
        <dbReference type="SAM" id="MobiDB-lite"/>
    </source>
</evidence>
<dbReference type="InterPro" id="IPR008936">
    <property type="entry name" value="Rho_GTPase_activation_prot"/>
</dbReference>
<name>A0A7S4NYT2_9EUKA</name>
<feature type="compositionally biased region" description="Polar residues" evidence="1">
    <location>
        <begin position="520"/>
        <end position="533"/>
    </location>
</feature>
<gene>
    <name evidence="3" type="ORF">NAES01612_LOCUS15847</name>
</gene>
<dbReference type="GO" id="GO:0007264">
    <property type="term" value="P:small GTPase-mediated signal transduction"/>
    <property type="evidence" value="ECO:0007669"/>
    <property type="project" value="InterPro"/>
</dbReference>
<feature type="compositionally biased region" description="Low complexity" evidence="1">
    <location>
        <begin position="645"/>
        <end position="671"/>
    </location>
</feature>
<dbReference type="SUPFAM" id="SSF48350">
    <property type="entry name" value="GTPase activation domain, GAP"/>
    <property type="match status" value="2"/>
</dbReference>
<dbReference type="GO" id="GO:0005096">
    <property type="term" value="F:GTPase activator activity"/>
    <property type="evidence" value="ECO:0007669"/>
    <property type="project" value="InterPro"/>
</dbReference>